<feature type="compositionally biased region" description="Polar residues" evidence="2">
    <location>
        <begin position="201"/>
        <end position="219"/>
    </location>
</feature>
<evidence type="ECO:0000256" key="2">
    <source>
        <dbReference type="SAM" id="MobiDB-lite"/>
    </source>
</evidence>
<feature type="compositionally biased region" description="Polar residues" evidence="2">
    <location>
        <begin position="466"/>
        <end position="478"/>
    </location>
</feature>
<feature type="domain" description="Sir4 SID" evidence="3">
    <location>
        <begin position="822"/>
        <end position="966"/>
    </location>
</feature>
<feature type="region of interest" description="Disordered" evidence="2">
    <location>
        <begin position="96"/>
        <end position="122"/>
    </location>
</feature>
<feature type="region of interest" description="Disordered" evidence="2">
    <location>
        <begin position="1"/>
        <end position="63"/>
    </location>
</feature>
<feature type="coiled-coil region" evidence="1">
    <location>
        <begin position="1218"/>
        <end position="1245"/>
    </location>
</feature>
<feature type="compositionally biased region" description="Basic and acidic residues" evidence="2">
    <location>
        <begin position="541"/>
        <end position="550"/>
    </location>
</feature>
<evidence type="ECO:0000313" key="5">
    <source>
        <dbReference type="Proteomes" id="UP000190831"/>
    </source>
</evidence>
<keyword evidence="1" id="KW-0175">Coiled coil</keyword>
<feature type="region of interest" description="Disordered" evidence="2">
    <location>
        <begin position="737"/>
        <end position="764"/>
    </location>
</feature>
<evidence type="ECO:0000259" key="3">
    <source>
        <dbReference type="Pfam" id="PF16991"/>
    </source>
</evidence>
<proteinExistence type="predicted"/>
<dbReference type="EMBL" id="LT598491">
    <property type="protein sequence ID" value="SCW04069.1"/>
    <property type="molecule type" value="Genomic_DNA"/>
</dbReference>
<protein>
    <submittedName>
        <fullName evidence="4">LAFE_0H05226g1_1</fullName>
    </submittedName>
</protein>
<feature type="compositionally biased region" description="Polar residues" evidence="2">
    <location>
        <begin position="551"/>
        <end position="570"/>
    </location>
</feature>
<feature type="region of interest" description="Disordered" evidence="2">
    <location>
        <begin position="1099"/>
        <end position="1128"/>
    </location>
</feature>
<gene>
    <name evidence="4" type="ORF">LAFE_0H05226G</name>
</gene>
<feature type="compositionally biased region" description="Polar residues" evidence="2">
    <location>
        <begin position="1099"/>
        <end position="1117"/>
    </location>
</feature>
<feature type="region of interest" description="Disordered" evidence="2">
    <location>
        <begin position="431"/>
        <end position="503"/>
    </location>
</feature>
<dbReference type="Proteomes" id="UP000190831">
    <property type="component" value="Chromosome H"/>
</dbReference>
<feature type="compositionally biased region" description="Basic and acidic residues" evidence="2">
    <location>
        <begin position="575"/>
        <end position="584"/>
    </location>
</feature>
<feature type="compositionally biased region" description="Polar residues" evidence="2">
    <location>
        <begin position="585"/>
        <end position="622"/>
    </location>
</feature>
<keyword evidence="5" id="KW-1185">Reference proteome</keyword>
<name>A0A1G4MJZ8_LACFM</name>
<feature type="region of interest" description="Disordered" evidence="2">
    <location>
        <begin position="133"/>
        <end position="152"/>
    </location>
</feature>
<feature type="compositionally biased region" description="Polar residues" evidence="2">
    <location>
        <begin position="1"/>
        <end position="15"/>
    </location>
</feature>
<organism evidence="4 5">
    <name type="scientific">Lachancea fermentati</name>
    <name type="common">Zygosaccharomyces fermentati</name>
    <dbReference type="NCBI Taxonomy" id="4955"/>
    <lineage>
        <taxon>Eukaryota</taxon>
        <taxon>Fungi</taxon>
        <taxon>Dikarya</taxon>
        <taxon>Ascomycota</taxon>
        <taxon>Saccharomycotina</taxon>
        <taxon>Saccharomycetes</taxon>
        <taxon>Saccharomycetales</taxon>
        <taxon>Saccharomycetaceae</taxon>
        <taxon>Lachancea</taxon>
    </lineage>
</organism>
<evidence type="ECO:0000313" key="4">
    <source>
        <dbReference type="EMBL" id="SCW04069.1"/>
    </source>
</evidence>
<sequence>MPSAGSSSAERNSGSGPAPNLQRQVDPIKIPLFKSTPTKSSLGDFRKTSTPSPSTASSEQGSERNRLLMLLKLKNAKSSTPGANNGGIEYKKISEEQRRQATSIPKNSTNNTASESDTSFHNEVSRLLKESVPMKHVASEQSSPTPRSTHENHTSNIISAMNELHTAIKEISRNVKPKNDLAPDNHSGYDKASREISILNTESANQGQNTRFNSLSTSHGNRERIATTSNGINTNLVPDTSFRVKPITTTPQCESSSAGRLEKLTRNNGTGDATKFIIKNGVFNHLPLLSAPSQRSEVLSPSSTTRNGKPTNVTFKQVHLVNVNGKDELKTVKEGQGEVAEIYRSPKLIEYPLNRRNNTVSESQTVPYQAKGLNSDSNGFFSKINSKDERLPNRRELVLIHSVFNSQGLHKRNGLIQGEEKTFDNDLKRSRNQIERNPSNNPPKDLGSQKQIERNRSNNPPKDLGSQKQIERNTSNNPPKDLGSQPRGSLNEVSSSQSTDGLHAKGDAYFQANKVNEIRQDSFSRFTVDSVSSTENAIVRCENKQNENESAKSSNSPEESPSVIVQSQANIPGRSKIENGDTETRSGLSQEPSNQSHMPTDFSNTIAQSNGKSDPQKGQNNPRKPEQEKNSSQEGRKRSLSTYSTSPKRPRVDVSLKRKNPAVGKILEDKDNVPLVSKKMVPKSFKDTIVVESSSSESKSMSVGKFSSSINQSQKQIKPNQASHLTGFQTRLLGQKSSVKSKPNVLRGNVRTSSWKSRRSNTEPTISRRLKERVVNIQVLNKIKTTQKPSVQAETHSSKLEFVGLLESDADNETDGLSSAVSDCSSDAFDVEQELSSIRKMQLTQEGSSIRNDGMWKKNNTDGLLVRSKPKNFDPEAERRRLERIVGRQLTERFAALRKLNKKSLVSLVETGIAKHTPFEAGIQVTGSNDICNINNYEITPVLYLQYLSKGGRLSFTKFESRASSDNVDYSVIGNFLKNGVKIGGDNLTVFFDKNQDLTYPSNSVVAKRYELLKTAFTSVNIMVSPVFSSDVDIVILLSGPANHTGSCSKMPQERTTFLGRRVWNYQDAEDFLRYIKADVSNLSDDTIGFEDVSRKSSSVLKVTEQPTDNQSSSKDSNPPADNESSDNLEFLTETIITDISNDIERNDISKQELKTHVHSLINLAKANAQRTKDEEYYWLNELRTRERILSNVSDEVMKDQMKLASLNGQMAVKNSEIKKFQEIIASKEAELEEFRRKFQLVTEKTDSSLVYLEKPKKKELKNADNSNSEVNQIDTEVEGEADITESEIEENVNAERIPDTNRIIEDELTSLKKALAEKSEEARTWRQSYRQIIEKGTEKLQSKEEIIRHLQKHVMDLTEQINVLGNEVATGSTAMVDTAAQNQIEKLRLDLGIAKGRQAVLEEQVRQKKITLERLHKIHESKIKQLELKLQEARKEIGGNRKS</sequence>
<feature type="compositionally biased region" description="Low complexity" evidence="2">
    <location>
        <begin position="48"/>
        <end position="58"/>
    </location>
</feature>
<feature type="region of interest" description="Disordered" evidence="2">
    <location>
        <begin position="201"/>
        <end position="220"/>
    </location>
</feature>
<accession>A0A1G4MJZ8</accession>
<feature type="region of interest" description="Disordered" evidence="2">
    <location>
        <begin position="540"/>
        <end position="655"/>
    </location>
</feature>
<dbReference type="Gene3D" id="1.20.5.730">
    <property type="entry name" value="Single helix bin"/>
    <property type="match status" value="1"/>
</dbReference>
<feature type="coiled-coil region" evidence="1">
    <location>
        <begin position="1410"/>
        <end position="1444"/>
    </location>
</feature>
<feature type="compositionally biased region" description="Polar residues" evidence="2">
    <location>
        <begin position="486"/>
        <end position="500"/>
    </location>
</feature>
<dbReference type="Gene3D" id="6.10.140.1820">
    <property type="match status" value="1"/>
</dbReference>
<feature type="compositionally biased region" description="Polar residues" evidence="2">
    <location>
        <begin position="100"/>
        <end position="117"/>
    </location>
</feature>
<dbReference type="STRING" id="4955.A0A1G4MJZ8"/>
<dbReference type="InterPro" id="IPR031556">
    <property type="entry name" value="SIR4_SID"/>
</dbReference>
<reference evidence="4 5" key="1">
    <citation type="submission" date="2016-03" db="EMBL/GenBank/DDBJ databases">
        <authorList>
            <person name="Devillers H."/>
        </authorList>
    </citation>
    <scope>NUCLEOTIDE SEQUENCE [LARGE SCALE GENOMIC DNA]</scope>
    <source>
        <strain evidence="4">CBS 6772</strain>
    </source>
</reference>
<feature type="coiled-coil region" evidence="1">
    <location>
        <begin position="1302"/>
        <end position="1368"/>
    </location>
</feature>
<feature type="compositionally biased region" description="Basic and acidic residues" evidence="2">
    <location>
        <begin position="623"/>
        <end position="637"/>
    </location>
</feature>
<dbReference type="Pfam" id="PF16991">
    <property type="entry name" value="SIR4_SID"/>
    <property type="match status" value="1"/>
</dbReference>
<dbReference type="OrthoDB" id="4049601at2759"/>
<evidence type="ECO:0000256" key="1">
    <source>
        <dbReference type="SAM" id="Coils"/>
    </source>
</evidence>